<proteinExistence type="predicted"/>
<protein>
    <submittedName>
        <fullName evidence="2">Uncharacterized protein</fullName>
    </submittedName>
</protein>
<evidence type="ECO:0000256" key="1">
    <source>
        <dbReference type="SAM" id="SignalP"/>
    </source>
</evidence>
<sequence>MIPRVLVQASLAAGALGAAIANAGPGLGPKTAIATSSDGQVSLVNTTGITVRDDFGPLPDHNCTDIIKRYIVPQIDCSYSFENCGFDNHLEYQIKIDPVGMSSEKWCEMLITKIQDFTDNWTYWFMCDRKWNANENGNGLFLRYKIGWPWPEGKDFMEEVQWAIHFSMCFNHPVLTNWVNEGKLTPLSCYRSSVCSTRYWSAGRDDSPPSPSIFKRDDEDLMETGPDSDILMSTQAAKELRLLPAPDRTVSHSPLLIETNTPAQATPPPGIDPDFTCAFVDPSKGLTTEADCSWRFDEPNNRLKYKIDIQPTGQDSTNWCDNLVAAIRFTCPDGDGPNRYKVRKCETDVFETDLGKGVSLELDMFSWFKVDSNEKCVKEAIESTTCGIPATFKNGGCYKQSSTSSSSLALV</sequence>
<reference evidence="2" key="1">
    <citation type="submission" date="2023-01" db="EMBL/GenBank/DDBJ databases">
        <title>Colletotrichum chrysophilum M932 genome sequence.</title>
        <authorList>
            <person name="Baroncelli R."/>
        </authorList>
    </citation>
    <scope>NUCLEOTIDE SEQUENCE</scope>
    <source>
        <strain evidence="2">M932</strain>
    </source>
</reference>
<keyword evidence="1" id="KW-0732">Signal</keyword>
<comment type="caution">
    <text evidence="2">The sequence shown here is derived from an EMBL/GenBank/DDBJ whole genome shotgun (WGS) entry which is preliminary data.</text>
</comment>
<feature type="chain" id="PRO_5042190701" evidence="1">
    <location>
        <begin position="18"/>
        <end position="411"/>
    </location>
</feature>
<keyword evidence="3" id="KW-1185">Reference proteome</keyword>
<dbReference type="AlphaFoldDB" id="A0AAD9A843"/>
<feature type="signal peptide" evidence="1">
    <location>
        <begin position="1"/>
        <end position="17"/>
    </location>
</feature>
<organism evidence="2 3">
    <name type="scientific">Colletotrichum chrysophilum</name>
    <dbReference type="NCBI Taxonomy" id="1836956"/>
    <lineage>
        <taxon>Eukaryota</taxon>
        <taxon>Fungi</taxon>
        <taxon>Dikarya</taxon>
        <taxon>Ascomycota</taxon>
        <taxon>Pezizomycotina</taxon>
        <taxon>Sordariomycetes</taxon>
        <taxon>Hypocreomycetidae</taxon>
        <taxon>Glomerellales</taxon>
        <taxon>Glomerellaceae</taxon>
        <taxon>Colletotrichum</taxon>
        <taxon>Colletotrichum gloeosporioides species complex</taxon>
    </lineage>
</organism>
<name>A0AAD9A843_9PEZI</name>
<evidence type="ECO:0000313" key="2">
    <source>
        <dbReference type="EMBL" id="KAK1843191.1"/>
    </source>
</evidence>
<gene>
    <name evidence="2" type="ORF">CCHR01_14185</name>
</gene>
<evidence type="ECO:0000313" key="3">
    <source>
        <dbReference type="Proteomes" id="UP001243330"/>
    </source>
</evidence>
<dbReference type="EMBL" id="JAQOWY010000372">
    <property type="protein sequence ID" value="KAK1843191.1"/>
    <property type="molecule type" value="Genomic_DNA"/>
</dbReference>
<dbReference type="Proteomes" id="UP001243330">
    <property type="component" value="Unassembled WGS sequence"/>
</dbReference>
<accession>A0AAD9A843</accession>